<evidence type="ECO:0000313" key="2">
    <source>
        <dbReference type="Proteomes" id="UP000646911"/>
    </source>
</evidence>
<dbReference type="Proteomes" id="UP000646911">
    <property type="component" value="Unassembled WGS sequence"/>
</dbReference>
<proteinExistence type="predicted"/>
<dbReference type="EMBL" id="JACOFX010000001">
    <property type="protein sequence ID" value="MBC3906206.1"/>
    <property type="molecule type" value="Genomic_DNA"/>
</dbReference>
<comment type="caution">
    <text evidence="1">The sequence shown here is derived from an EMBL/GenBank/DDBJ whole genome shotgun (WGS) entry which is preliminary data.</text>
</comment>
<protein>
    <submittedName>
        <fullName evidence="1">Uncharacterized protein</fullName>
    </submittedName>
</protein>
<reference evidence="1 2" key="1">
    <citation type="submission" date="2020-08" db="EMBL/GenBank/DDBJ databases">
        <title>Novel species isolated from subtropical streams in China.</title>
        <authorList>
            <person name="Lu H."/>
        </authorList>
    </citation>
    <scope>NUCLEOTIDE SEQUENCE [LARGE SCALE GENOMIC DNA]</scope>
    <source>
        <strain evidence="1 2">NL8W</strain>
    </source>
</reference>
<gene>
    <name evidence="1" type="ORF">H8L47_01360</name>
</gene>
<dbReference type="RefSeq" id="WP_186951444.1">
    <property type="nucleotide sequence ID" value="NZ_JACOFX010000001.1"/>
</dbReference>
<evidence type="ECO:0000313" key="1">
    <source>
        <dbReference type="EMBL" id="MBC3906206.1"/>
    </source>
</evidence>
<accession>A0ABR6Z3S8</accession>
<sequence length="228" mass="23043">MNGQTLNAAALNSVVPIAQTVFIPASSTGIAFTVFERASVSMAGATGVSMDAVGDVAKVALLAASVTGIDFMPAGELAVMRRVAIDNVLAGIAFSLTGLLNADAYMPNASVSMAMGATGTLTNYAQMQGNTGIALEGAAPAPGAIKYLQGESTILLSSSGELSSLKPIAPSSTGVAFSLSGQVGNPIRLSGVVSIAFYLDGTLSINPNARDADDKVAVRPFQNRTVSR</sequence>
<name>A0ABR6Z3S8_9BURK</name>
<organism evidence="1 2">
    <name type="scientific">Undibacterium umbellatum</name>
    <dbReference type="NCBI Taxonomy" id="2762300"/>
    <lineage>
        <taxon>Bacteria</taxon>
        <taxon>Pseudomonadati</taxon>
        <taxon>Pseudomonadota</taxon>
        <taxon>Betaproteobacteria</taxon>
        <taxon>Burkholderiales</taxon>
        <taxon>Oxalobacteraceae</taxon>
        <taxon>Undibacterium</taxon>
    </lineage>
</organism>
<keyword evidence="2" id="KW-1185">Reference proteome</keyword>